<dbReference type="InterPro" id="IPR038116">
    <property type="entry name" value="TrpR-like_sf"/>
</dbReference>
<dbReference type="AlphaFoldDB" id="W6TEL5"/>
<dbReference type="InterPro" id="IPR013368">
    <property type="entry name" value="YecD_YerC"/>
</dbReference>
<comment type="caution">
    <text evidence="1">The sequence shown here is derived from an EMBL/GenBank/DDBJ whole genome shotgun (WGS) entry which is preliminary data.</text>
</comment>
<dbReference type="PANTHER" id="PTHR40080">
    <property type="entry name" value="LMO1763 PROTEIN"/>
    <property type="match status" value="1"/>
</dbReference>
<gene>
    <name evidence="1" type="ORF">P618_200034</name>
</gene>
<organism evidence="1 2">
    <name type="scientific">Holospora obtusa F1</name>
    <dbReference type="NCBI Taxonomy" id="1399147"/>
    <lineage>
        <taxon>Bacteria</taxon>
        <taxon>Pseudomonadati</taxon>
        <taxon>Pseudomonadota</taxon>
        <taxon>Alphaproteobacteria</taxon>
        <taxon>Holosporales</taxon>
        <taxon>Holosporaceae</taxon>
        <taxon>Holospora</taxon>
    </lineage>
</organism>
<sequence length="103" mass="12082">MNIVEHQHEEIKDLCRAFLLLEKEDEVFNFLKDLCSPCELFALSERWQICKALNEGLSYREIHTKLGASLTTIGRVARFLKNEPYQGYTLLLKKINEKKKEPL</sequence>
<proteinExistence type="predicted"/>
<dbReference type="eggNOG" id="COG4496">
    <property type="taxonomic scope" value="Bacteria"/>
</dbReference>
<reference evidence="1 2" key="1">
    <citation type="journal article" date="2014" name="FEMS Microbiol. Lett.">
        <title>Draft genome sequences of three Holospora species (Holospora obtusa, Holospora undulata, and Holospora elegans), endonuclear symbiotic bacteria of the ciliate Paramecium caudatum.</title>
        <authorList>
            <person name="Dohra H."/>
            <person name="Tanaka K."/>
            <person name="Suzuki T."/>
            <person name="Fujishima M."/>
            <person name="Suzuki H."/>
        </authorList>
    </citation>
    <scope>NUCLEOTIDE SEQUENCE [LARGE SCALE GENOMIC DNA]</scope>
    <source>
        <strain evidence="1 2">F1</strain>
    </source>
</reference>
<dbReference type="SUPFAM" id="SSF48295">
    <property type="entry name" value="TrpR-like"/>
    <property type="match status" value="1"/>
</dbReference>
<dbReference type="Proteomes" id="UP000019112">
    <property type="component" value="Unassembled WGS sequence"/>
</dbReference>
<keyword evidence="2" id="KW-1185">Reference proteome</keyword>
<dbReference type="GO" id="GO:0043565">
    <property type="term" value="F:sequence-specific DNA binding"/>
    <property type="evidence" value="ECO:0007669"/>
    <property type="project" value="InterPro"/>
</dbReference>
<dbReference type="RefSeq" id="WP_021826763.1">
    <property type="nucleotide sequence ID" value="NZ_AWTR02000004.1"/>
</dbReference>
<dbReference type="InterPro" id="IPR000831">
    <property type="entry name" value="Trp_repress"/>
</dbReference>
<dbReference type="NCBIfam" id="TIGR02531">
    <property type="entry name" value="yecD_yerC"/>
    <property type="match status" value="1"/>
</dbReference>
<evidence type="ECO:0000313" key="2">
    <source>
        <dbReference type="Proteomes" id="UP000019112"/>
    </source>
</evidence>
<dbReference type="GO" id="GO:0003700">
    <property type="term" value="F:DNA-binding transcription factor activity"/>
    <property type="evidence" value="ECO:0007669"/>
    <property type="project" value="InterPro"/>
</dbReference>
<dbReference type="Pfam" id="PF01371">
    <property type="entry name" value="Trp_repressor"/>
    <property type="match status" value="1"/>
</dbReference>
<dbReference type="InterPro" id="IPR010921">
    <property type="entry name" value="Trp_repressor/repl_initiator"/>
</dbReference>
<name>W6TEL5_HOLOB</name>
<dbReference type="STRING" id="1399147.P618_200034"/>
<dbReference type="Gene3D" id="1.10.1270.10">
    <property type="entry name" value="TrpR-like"/>
    <property type="match status" value="1"/>
</dbReference>
<dbReference type="EMBL" id="AWTR02000004">
    <property type="protein sequence ID" value="ETZ07763.1"/>
    <property type="molecule type" value="Genomic_DNA"/>
</dbReference>
<dbReference type="PANTHER" id="PTHR40080:SF1">
    <property type="entry name" value="TRPR-LIKE PROTEIN YERC_YECD"/>
    <property type="match status" value="1"/>
</dbReference>
<dbReference type="PIRSF" id="PIRSF012508">
    <property type="entry name" value="YerC"/>
    <property type="match status" value="1"/>
</dbReference>
<protein>
    <recommendedName>
        <fullName evidence="3">Trp operon repressor</fullName>
    </recommendedName>
</protein>
<evidence type="ECO:0008006" key="3">
    <source>
        <dbReference type="Google" id="ProtNLM"/>
    </source>
</evidence>
<evidence type="ECO:0000313" key="1">
    <source>
        <dbReference type="EMBL" id="ETZ07763.1"/>
    </source>
</evidence>
<accession>W6TEL5</accession>